<protein>
    <submittedName>
        <fullName evidence="3">Nuclear transport factor 2 family protein</fullName>
    </submittedName>
</protein>
<gene>
    <name evidence="3" type="ORF">GZH47_24260</name>
</gene>
<dbReference type="EMBL" id="CP048286">
    <property type="protein sequence ID" value="QHW33602.1"/>
    <property type="molecule type" value="Genomic_DNA"/>
</dbReference>
<dbReference type="AlphaFoldDB" id="A0A6C0PAN3"/>
<dbReference type="RefSeq" id="WP_162643600.1">
    <property type="nucleotide sequence ID" value="NZ_CP048286.1"/>
</dbReference>
<organism evidence="3 4">
    <name type="scientific">Paenibacillus rhizovicinus</name>
    <dbReference type="NCBI Taxonomy" id="2704463"/>
    <lineage>
        <taxon>Bacteria</taxon>
        <taxon>Bacillati</taxon>
        <taxon>Bacillota</taxon>
        <taxon>Bacilli</taxon>
        <taxon>Bacillales</taxon>
        <taxon>Paenibacillaceae</taxon>
        <taxon>Paenibacillus</taxon>
    </lineage>
</organism>
<dbReference type="Pfam" id="PF13577">
    <property type="entry name" value="SnoaL_4"/>
    <property type="match status" value="1"/>
</dbReference>
<evidence type="ECO:0000256" key="1">
    <source>
        <dbReference type="SAM" id="Coils"/>
    </source>
</evidence>
<reference evidence="3 4" key="1">
    <citation type="submission" date="2020-02" db="EMBL/GenBank/DDBJ databases">
        <title>Paenibacillus sp. nov., isolated from rhizosphere soil of tomato.</title>
        <authorList>
            <person name="Weon H.-Y."/>
            <person name="Lee S.A."/>
        </authorList>
    </citation>
    <scope>NUCLEOTIDE SEQUENCE [LARGE SCALE GENOMIC DNA]</scope>
    <source>
        <strain evidence="3 4">14171R-81</strain>
    </source>
</reference>
<feature type="coiled-coil region" evidence="1">
    <location>
        <begin position="37"/>
        <end position="64"/>
    </location>
</feature>
<proteinExistence type="predicted"/>
<sequence length="199" mass="22219">MLKSKTVQTSLILGLVMLTIIISGCTDQNNKAQQAAEDQQAVQITELEQRYQNLEDVEEIKKLKARYFRFIDEKKWSDFAELFTPDAKIEIDGNVFTGGEAFANGAGTVIGAAPTVHQGHMPEIDLIDRDNAKGMWAMEDMLTYPAVKDAPPGHDGYGSYSETYKRVDGVWKISSLVLTRYRMDPLANWDPSTNPITGK</sequence>
<keyword evidence="4" id="KW-1185">Reference proteome</keyword>
<dbReference type="PROSITE" id="PS51257">
    <property type="entry name" value="PROKAR_LIPOPROTEIN"/>
    <property type="match status" value="1"/>
</dbReference>
<evidence type="ECO:0000259" key="2">
    <source>
        <dbReference type="Pfam" id="PF13577"/>
    </source>
</evidence>
<dbReference type="InterPro" id="IPR037401">
    <property type="entry name" value="SnoaL-like"/>
</dbReference>
<dbReference type="InterPro" id="IPR032710">
    <property type="entry name" value="NTF2-like_dom_sf"/>
</dbReference>
<dbReference type="SUPFAM" id="SSF54427">
    <property type="entry name" value="NTF2-like"/>
    <property type="match status" value="1"/>
</dbReference>
<keyword evidence="1" id="KW-0175">Coiled coil</keyword>
<name>A0A6C0PAN3_9BACL</name>
<feature type="domain" description="SnoaL-like" evidence="2">
    <location>
        <begin position="53"/>
        <end position="176"/>
    </location>
</feature>
<accession>A0A6C0PAN3</accession>
<evidence type="ECO:0000313" key="4">
    <source>
        <dbReference type="Proteomes" id="UP000479114"/>
    </source>
</evidence>
<evidence type="ECO:0000313" key="3">
    <source>
        <dbReference type="EMBL" id="QHW33602.1"/>
    </source>
</evidence>
<dbReference type="Proteomes" id="UP000479114">
    <property type="component" value="Chromosome"/>
</dbReference>
<dbReference type="Gene3D" id="3.10.450.50">
    <property type="match status" value="1"/>
</dbReference>
<dbReference type="KEGG" id="prz:GZH47_24260"/>